<feature type="domain" description="Superoxide dismutase copper/zinc binding" evidence="6">
    <location>
        <begin position="51"/>
        <end position="181"/>
    </location>
</feature>
<gene>
    <name evidence="7" type="ORF">ACFPOG_33835</name>
</gene>
<dbReference type="Gene3D" id="2.60.40.200">
    <property type="entry name" value="Superoxide dismutase, copper/zinc binding domain"/>
    <property type="match status" value="1"/>
</dbReference>
<dbReference type="Pfam" id="PF00080">
    <property type="entry name" value="Sod_Cu"/>
    <property type="match status" value="1"/>
</dbReference>
<evidence type="ECO:0000256" key="1">
    <source>
        <dbReference type="ARBA" id="ARBA00010457"/>
    </source>
</evidence>
<feature type="signal peptide" evidence="5">
    <location>
        <begin position="1"/>
        <end position="23"/>
    </location>
</feature>
<comment type="cofactor">
    <cofactor evidence="3">
        <name>Cu cation</name>
        <dbReference type="ChEBI" id="CHEBI:23378"/>
    </cofactor>
    <text evidence="3">Binds 1 copper ion per subunit.</text>
</comment>
<dbReference type="InterPro" id="IPR001424">
    <property type="entry name" value="SOD_Cu_Zn_dom"/>
</dbReference>
<feature type="chain" id="PRO_5046006772" description="Superoxide dismutase [Cu-Zn]" evidence="5">
    <location>
        <begin position="24"/>
        <end position="183"/>
    </location>
</feature>
<dbReference type="EC" id="1.15.1.1" evidence="3"/>
<reference evidence="8" key="1">
    <citation type="journal article" date="2019" name="Int. J. Syst. Evol. Microbiol.">
        <title>The Global Catalogue of Microorganisms (GCM) 10K type strain sequencing project: providing services to taxonomists for standard genome sequencing and annotation.</title>
        <authorList>
            <consortium name="The Broad Institute Genomics Platform"/>
            <consortium name="The Broad Institute Genome Sequencing Center for Infectious Disease"/>
            <person name="Wu L."/>
            <person name="Ma J."/>
        </authorList>
    </citation>
    <scope>NUCLEOTIDE SEQUENCE [LARGE SCALE GENOMIC DNA]</scope>
    <source>
        <strain evidence="8">KACC 11904</strain>
    </source>
</reference>
<comment type="similarity">
    <text evidence="1 3">Belongs to the Cu-Zn superoxide dismutase family.</text>
</comment>
<comment type="cofactor">
    <cofactor evidence="3">
        <name>Zn(2+)</name>
        <dbReference type="ChEBI" id="CHEBI:29105"/>
    </cofactor>
    <text evidence="3">Binds 1 zinc ion per subunit.</text>
</comment>
<evidence type="ECO:0000256" key="3">
    <source>
        <dbReference type="RuleBase" id="RU000393"/>
    </source>
</evidence>
<evidence type="ECO:0000259" key="6">
    <source>
        <dbReference type="Pfam" id="PF00080"/>
    </source>
</evidence>
<dbReference type="InterPro" id="IPR018152">
    <property type="entry name" value="SOD_Cu/Zn_BS"/>
</dbReference>
<accession>A0ABW0KKF5</accession>
<evidence type="ECO:0000256" key="2">
    <source>
        <dbReference type="ARBA" id="ARBA00024900"/>
    </source>
</evidence>
<dbReference type="CDD" id="cd00305">
    <property type="entry name" value="Cu-Zn_Superoxide_Dismutase"/>
    <property type="match status" value="1"/>
</dbReference>
<dbReference type="PANTHER" id="PTHR10003">
    <property type="entry name" value="SUPEROXIDE DISMUTASE CU-ZN -RELATED"/>
    <property type="match status" value="1"/>
</dbReference>
<dbReference type="InterPro" id="IPR024134">
    <property type="entry name" value="SOD_Cu/Zn_/chaperone"/>
</dbReference>
<dbReference type="Proteomes" id="UP001596044">
    <property type="component" value="Unassembled WGS sequence"/>
</dbReference>
<comment type="caution">
    <text evidence="7">The sequence shown here is derived from an EMBL/GenBank/DDBJ whole genome shotgun (WGS) entry which is preliminary data.</text>
</comment>
<comment type="function">
    <text evidence="2">Destroys radicals which are normally produced within the cells and which are toxic to biological systems. May play a role in favoring mycobacterial survival in phagocytes.</text>
</comment>
<organism evidence="7 8">
    <name type="scientific">Paenibacillus aestuarii</name>
    <dbReference type="NCBI Taxonomy" id="516965"/>
    <lineage>
        <taxon>Bacteria</taxon>
        <taxon>Bacillati</taxon>
        <taxon>Bacillota</taxon>
        <taxon>Bacilli</taxon>
        <taxon>Bacillales</taxon>
        <taxon>Paenibacillaceae</taxon>
        <taxon>Paenibacillus</taxon>
    </lineage>
</organism>
<dbReference type="InterPro" id="IPR036423">
    <property type="entry name" value="SOD-like_Cu/Zn_dom_sf"/>
</dbReference>
<sequence length="183" mass="19218">MKAMKTIVTTSIMALMLSGCQTAHQTTSAQAEAPSQPRIINLIGASGQTVGTAKLTEVPEGVRLEVQVSGLKPGLHGLHFHEKALCEGPTFDSSGAHLNPTQKQHGFNNPKGYHAGDLPNLVVDAQGNGKFDAVSKSVVLQPDKPNSLLKPGGTSIIIHEMEDDYKTDPSGNSGKRIACGAVK</sequence>
<name>A0ABW0KKF5_9BACL</name>
<feature type="region of interest" description="Disordered" evidence="4">
    <location>
        <begin position="164"/>
        <end position="183"/>
    </location>
</feature>
<dbReference type="RefSeq" id="WP_270879446.1">
    <property type="nucleotide sequence ID" value="NZ_JAQFVF010000023.1"/>
</dbReference>
<evidence type="ECO:0000313" key="7">
    <source>
        <dbReference type="EMBL" id="MFC5453201.1"/>
    </source>
</evidence>
<dbReference type="PROSITE" id="PS51257">
    <property type="entry name" value="PROKAR_LIPOPROTEIN"/>
    <property type="match status" value="1"/>
</dbReference>
<keyword evidence="8" id="KW-1185">Reference proteome</keyword>
<keyword evidence="3" id="KW-0862">Zinc</keyword>
<keyword evidence="3" id="KW-0560">Oxidoreductase</keyword>
<keyword evidence="5" id="KW-0732">Signal</keyword>
<dbReference type="PROSITE" id="PS00332">
    <property type="entry name" value="SOD_CU_ZN_2"/>
    <property type="match status" value="1"/>
</dbReference>
<keyword evidence="3" id="KW-0479">Metal-binding</keyword>
<evidence type="ECO:0000313" key="8">
    <source>
        <dbReference type="Proteomes" id="UP001596044"/>
    </source>
</evidence>
<proteinExistence type="inferred from homology"/>
<dbReference type="EMBL" id="JBHSMJ010000065">
    <property type="protein sequence ID" value="MFC5453201.1"/>
    <property type="molecule type" value="Genomic_DNA"/>
</dbReference>
<protein>
    <recommendedName>
        <fullName evidence="3">Superoxide dismutase [Cu-Zn]</fullName>
        <ecNumber evidence="3">1.15.1.1</ecNumber>
    </recommendedName>
</protein>
<keyword evidence="3" id="KW-0186">Copper</keyword>
<evidence type="ECO:0000256" key="5">
    <source>
        <dbReference type="SAM" id="SignalP"/>
    </source>
</evidence>
<evidence type="ECO:0000256" key="4">
    <source>
        <dbReference type="SAM" id="MobiDB-lite"/>
    </source>
</evidence>
<dbReference type="SUPFAM" id="SSF49329">
    <property type="entry name" value="Cu,Zn superoxide dismutase-like"/>
    <property type="match status" value="1"/>
</dbReference>
<comment type="catalytic activity">
    <reaction evidence="3">
        <text>2 superoxide + 2 H(+) = H2O2 + O2</text>
        <dbReference type="Rhea" id="RHEA:20696"/>
        <dbReference type="ChEBI" id="CHEBI:15378"/>
        <dbReference type="ChEBI" id="CHEBI:15379"/>
        <dbReference type="ChEBI" id="CHEBI:16240"/>
        <dbReference type="ChEBI" id="CHEBI:18421"/>
        <dbReference type="EC" id="1.15.1.1"/>
    </reaction>
</comment>